<dbReference type="AlphaFoldDB" id="A0A0L6VY90"/>
<sequence length="856" mass="99996">MALPLSGYKDMDLVRIESDELIVLIKGRPVHPTVEHLQLHQDARREWARAAFEVVTFGKNYKVYVFDPFTGDGTSGLRELNPGEKVFPCFYEQQTYNIQIESLTGRDLQFYHENKSLREAVTPFRKGIISGNLNFRNNIGFSELQINCEGRPVLKIKLEVFPAKIDYQHDFQELLREVNEEIYNLAYEFMMRTFFHAKETRTVKQSLSEFFTIISLIFGKFVKALELVKANPHHKIVPVGHIARVEKVRRFDHQTAKWLASHQENLVRSVTNSGILVRRNYFIPVKLRESKRQVTYDTFENRFIKWALKKVCNKLAVIHQEYLKLYRGDSSRFDPYIDKKLRRMLAKLQGFSRMEIFTNVTELNRLDNSSLVLQMAPGYGEVYRYYLLLMKGLSIQSDVFHMSLKDLPTLYEYWCFLALNKILRKKYKLRKNSLIKIDNRGLSVTLRKDKTASIIYENPVNGERFTLTYQDSNISVPTIAQVPDNVLSLQKEGSDVKYRYVFDAKYRINPALDKRYLAKHGKPGPEEDDINTMHRYRDAIVFGNKETGFERSVYGAFVLFPYGDEDNYAGRTDGKPHTFYESIQHVNIGGLPFLPGHTGLVEELLDELILDTPETAMEKALLHEAAEDYYYNKFLKRNVFVGSLRTKKQWEINYKYSFYHTPLKNVVNNLGNLEYVAVYRSRELYGEDSGIRHYGKIKSFKILKREEIAEIKSDQKGYYVRFEIEEWKELPQKIVPLQYGVYDKLFTTLPLLLSARELPELKLQTEEEIRLWKELRRVSQEPHVRAEVAILHVNGGEQYLDAAKVKDFIVDGRAILRFAGQTLSVEKNGITRSWSLEELKGNRVKVFKAIRDFVKS</sequence>
<keyword evidence="3" id="KW-1185">Reference proteome</keyword>
<name>A0A0L6VY90_9FIRM</name>
<organism evidence="2 3">
    <name type="scientific">Thermincola ferriacetica</name>
    <dbReference type="NCBI Taxonomy" id="281456"/>
    <lineage>
        <taxon>Bacteria</taxon>
        <taxon>Bacillati</taxon>
        <taxon>Bacillota</taxon>
        <taxon>Clostridia</taxon>
        <taxon>Eubacteriales</taxon>
        <taxon>Thermincolaceae</taxon>
        <taxon>Thermincola</taxon>
    </lineage>
</organism>
<reference evidence="3" key="1">
    <citation type="submission" date="2015-07" db="EMBL/GenBank/DDBJ databases">
        <title>Complete Genome of Thermincola ferriacetica strain Z-0001T.</title>
        <authorList>
            <person name="Lusk B."/>
            <person name="Badalamenti J.P."/>
            <person name="Parameswaran P."/>
            <person name="Bond D.R."/>
            <person name="Torres C.I."/>
        </authorList>
    </citation>
    <scope>NUCLEOTIDE SEQUENCE [LARGE SCALE GENOMIC DNA]</scope>
    <source>
        <strain evidence="3">Z-0001</strain>
    </source>
</reference>
<dbReference type="PATRIC" id="fig|281456.6.peg.3325"/>
<comment type="caution">
    <text evidence="2">The sequence shown here is derived from an EMBL/GenBank/DDBJ whole genome shotgun (WGS) entry which is preliminary data.</text>
</comment>
<evidence type="ECO:0000259" key="1">
    <source>
        <dbReference type="Pfam" id="PF09823"/>
    </source>
</evidence>
<dbReference type="Pfam" id="PF04411">
    <property type="entry name" value="PDDEXK_7"/>
    <property type="match status" value="1"/>
</dbReference>
<dbReference type="EMBL" id="LGTE01000037">
    <property type="protein sequence ID" value="KNZ68297.1"/>
    <property type="molecule type" value="Genomic_DNA"/>
</dbReference>
<feature type="domain" description="DUF2357" evidence="1">
    <location>
        <begin position="131"/>
        <end position="386"/>
    </location>
</feature>
<gene>
    <name evidence="2" type="ORF">Tfer_3164</name>
</gene>
<dbReference type="InterPro" id="IPR007505">
    <property type="entry name" value="PDDEXK_7"/>
</dbReference>
<proteinExistence type="predicted"/>
<dbReference type="Pfam" id="PF09823">
    <property type="entry name" value="DUF2357"/>
    <property type="match status" value="1"/>
</dbReference>
<accession>A0A0L6VY90</accession>
<dbReference type="Proteomes" id="UP000037175">
    <property type="component" value="Unassembled WGS sequence"/>
</dbReference>
<evidence type="ECO:0000313" key="3">
    <source>
        <dbReference type="Proteomes" id="UP000037175"/>
    </source>
</evidence>
<dbReference type="RefSeq" id="WP_052219090.1">
    <property type="nucleotide sequence ID" value="NZ_LGTE01000037.1"/>
</dbReference>
<evidence type="ECO:0000313" key="2">
    <source>
        <dbReference type="EMBL" id="KNZ68297.1"/>
    </source>
</evidence>
<dbReference type="InterPro" id="IPR018633">
    <property type="entry name" value="DUF2357"/>
</dbReference>
<protein>
    <recommendedName>
        <fullName evidence="1">DUF2357 domain-containing protein</fullName>
    </recommendedName>
</protein>